<sequence length="174" mass="20006">MQHGDGVKPPKDASQERKIPKFLRTNAKTLPPKLPLKVHSSRVGESLNTIPQSNSSVWTKYLQKDEIELNGLVSVAQENRRLDTCVLVRQMSNESLYHKLRILAQFRRQRYFPKTIEIFFSGSMVDVVCEYVDLNLLHISESLRIPTEKELAAIGGQESRLYMPMPFHVLTKRS</sequence>
<dbReference type="Proteomes" id="UP001358417">
    <property type="component" value="Unassembled WGS sequence"/>
</dbReference>
<comment type="caution">
    <text evidence="1">The sequence shown here is derived from an EMBL/GenBank/DDBJ whole genome shotgun (WGS) entry which is preliminary data.</text>
</comment>
<gene>
    <name evidence="1" type="ORF">LTR84_011458</name>
</gene>
<proteinExistence type="predicted"/>
<dbReference type="AlphaFoldDB" id="A0AAV9MV93"/>
<dbReference type="GeneID" id="89979609"/>
<dbReference type="RefSeq" id="XP_064699914.1">
    <property type="nucleotide sequence ID" value="XM_064854988.1"/>
</dbReference>
<evidence type="ECO:0000313" key="1">
    <source>
        <dbReference type="EMBL" id="KAK5043527.1"/>
    </source>
</evidence>
<name>A0AAV9MV93_9EURO</name>
<protein>
    <submittedName>
        <fullName evidence="1">Uncharacterized protein</fullName>
    </submittedName>
</protein>
<dbReference type="EMBL" id="JAVRRD010000059">
    <property type="protein sequence ID" value="KAK5043527.1"/>
    <property type="molecule type" value="Genomic_DNA"/>
</dbReference>
<accession>A0AAV9MV93</accession>
<evidence type="ECO:0000313" key="2">
    <source>
        <dbReference type="Proteomes" id="UP001358417"/>
    </source>
</evidence>
<organism evidence="1 2">
    <name type="scientific">Exophiala bonariae</name>
    <dbReference type="NCBI Taxonomy" id="1690606"/>
    <lineage>
        <taxon>Eukaryota</taxon>
        <taxon>Fungi</taxon>
        <taxon>Dikarya</taxon>
        <taxon>Ascomycota</taxon>
        <taxon>Pezizomycotina</taxon>
        <taxon>Eurotiomycetes</taxon>
        <taxon>Chaetothyriomycetidae</taxon>
        <taxon>Chaetothyriales</taxon>
        <taxon>Herpotrichiellaceae</taxon>
        <taxon>Exophiala</taxon>
    </lineage>
</organism>
<reference evidence="1 2" key="1">
    <citation type="submission" date="2023-08" db="EMBL/GenBank/DDBJ databases">
        <title>Black Yeasts Isolated from many extreme environments.</title>
        <authorList>
            <person name="Coleine C."/>
            <person name="Stajich J.E."/>
            <person name="Selbmann L."/>
        </authorList>
    </citation>
    <scope>NUCLEOTIDE SEQUENCE [LARGE SCALE GENOMIC DNA]</scope>
    <source>
        <strain evidence="1 2">CCFEE 5792</strain>
    </source>
</reference>
<keyword evidence="2" id="KW-1185">Reference proteome</keyword>